<dbReference type="PROSITE" id="PS50889">
    <property type="entry name" value="S4"/>
    <property type="match status" value="1"/>
</dbReference>
<dbReference type="HOGENOM" id="CLU_075687_2_0_9"/>
<dbReference type="Gene3D" id="3.30.1370.160">
    <property type="match status" value="1"/>
</dbReference>
<gene>
    <name evidence="3" type="ORF">HMPREF9698_00117</name>
</gene>
<dbReference type="InterPro" id="IPR040591">
    <property type="entry name" value="RqcP2_RBD"/>
</dbReference>
<dbReference type="SMART" id="SM00363">
    <property type="entry name" value="S4"/>
    <property type="match status" value="1"/>
</dbReference>
<proteinExistence type="predicted"/>
<dbReference type="STRING" id="883081.HMPREF9698_00117"/>
<accession>K9EAZ8</accession>
<dbReference type="Pfam" id="PF21278">
    <property type="entry name" value="YlmH_1st"/>
    <property type="match status" value="1"/>
</dbReference>
<dbReference type="PATRIC" id="fig|883081.3.peg.120"/>
<dbReference type="SUPFAM" id="SSF55174">
    <property type="entry name" value="Alpha-L RNA-binding motif"/>
    <property type="match status" value="1"/>
</dbReference>
<comment type="caution">
    <text evidence="3">The sequence shown here is derived from an EMBL/GenBank/DDBJ whole genome shotgun (WGS) entry which is preliminary data.</text>
</comment>
<feature type="domain" description="RNA-binding S4" evidence="2">
    <location>
        <begin position="182"/>
        <end position="244"/>
    </location>
</feature>
<dbReference type="InterPro" id="IPR036986">
    <property type="entry name" value="S4_RNA-bd_sf"/>
</dbReference>
<dbReference type="InterPro" id="IPR002942">
    <property type="entry name" value="S4_RNA-bd"/>
</dbReference>
<evidence type="ECO:0000313" key="4">
    <source>
        <dbReference type="Proteomes" id="UP000009875"/>
    </source>
</evidence>
<keyword evidence="4" id="KW-1185">Reference proteome</keyword>
<dbReference type="InterPro" id="IPR012677">
    <property type="entry name" value="Nucleotide-bd_a/b_plait_sf"/>
</dbReference>
<dbReference type="EMBL" id="AGXA01000002">
    <property type="protein sequence ID" value="EKU94389.1"/>
    <property type="molecule type" value="Genomic_DNA"/>
</dbReference>
<keyword evidence="1" id="KW-0694">RNA-binding</keyword>
<protein>
    <recommendedName>
        <fullName evidence="2">RNA-binding S4 domain-containing protein</fullName>
    </recommendedName>
</protein>
<dbReference type="Gene3D" id="3.30.70.330">
    <property type="match status" value="1"/>
</dbReference>
<dbReference type="Pfam" id="PF17774">
    <property type="entry name" value="YlmH_RBD"/>
    <property type="match status" value="1"/>
</dbReference>
<dbReference type="Proteomes" id="UP000009875">
    <property type="component" value="Unassembled WGS sequence"/>
</dbReference>
<dbReference type="InterPro" id="IPR048443">
    <property type="entry name" value="RqcP2_N"/>
</dbReference>
<dbReference type="AlphaFoldDB" id="K9EAZ8"/>
<organism evidence="3 4">
    <name type="scientific">Alloiococcus otitis ATCC 51267</name>
    <dbReference type="NCBI Taxonomy" id="883081"/>
    <lineage>
        <taxon>Bacteria</taxon>
        <taxon>Bacillati</taxon>
        <taxon>Bacillota</taxon>
        <taxon>Bacilli</taxon>
        <taxon>Lactobacillales</taxon>
        <taxon>Carnobacteriaceae</taxon>
        <taxon>Alloiococcus</taxon>
    </lineage>
</organism>
<evidence type="ECO:0000256" key="1">
    <source>
        <dbReference type="PROSITE-ProRule" id="PRU00182"/>
    </source>
</evidence>
<sequence>MEDLYQHFRPNEKDYIDLAVDWVRRVSDTYAPYLTSFLDPRQAYILATIVAQYPDLQVSYWGGHPGAERQRSLIYPEYLPTHELSYDIAGFEIDYPHKFNKLSHGQIMGSILGTGIKRDKLGDIISDSGRWQFFIDQGLSDFITIQVDRVGSSPVRLYSLDQTDIIDNQEDWTVDQVIVSSLRLDSFIASCLNLARSKAKSLVDQDRVKLNFGQVDQAGLVLEEEDMVSVRGFGRLQFLRAVKQTKKDKVLIEVKKLLHK</sequence>
<evidence type="ECO:0000259" key="2">
    <source>
        <dbReference type="SMART" id="SM00363"/>
    </source>
</evidence>
<name>K9EAZ8_9LACT</name>
<dbReference type="Gene3D" id="3.10.290.10">
    <property type="entry name" value="RNA-binding S4 domain"/>
    <property type="match status" value="1"/>
</dbReference>
<evidence type="ECO:0000313" key="3">
    <source>
        <dbReference type="EMBL" id="EKU94389.1"/>
    </source>
</evidence>
<dbReference type="eggNOG" id="COG2302">
    <property type="taxonomic scope" value="Bacteria"/>
</dbReference>
<dbReference type="GO" id="GO:0003723">
    <property type="term" value="F:RNA binding"/>
    <property type="evidence" value="ECO:0007669"/>
    <property type="project" value="UniProtKB-KW"/>
</dbReference>
<reference evidence="3 4" key="1">
    <citation type="submission" date="2012-09" db="EMBL/GenBank/DDBJ databases">
        <title>The Genome Sequence of Alloiococcus otitis ATCC 51267.</title>
        <authorList>
            <consortium name="The Broad Institute Genome Sequencing Platform"/>
            <person name="Earl A."/>
            <person name="Ward D."/>
            <person name="Feldgarden M."/>
            <person name="Gevers D."/>
            <person name="Huys G."/>
            <person name="Walker B."/>
            <person name="Young S.K."/>
            <person name="Zeng Q."/>
            <person name="Gargeya S."/>
            <person name="Fitzgerald M."/>
            <person name="Haas B."/>
            <person name="Abouelleil A."/>
            <person name="Alvarado L."/>
            <person name="Arachchi H.M."/>
            <person name="Berlin A.M."/>
            <person name="Chapman S.B."/>
            <person name="Goldberg J."/>
            <person name="Griggs A."/>
            <person name="Gujja S."/>
            <person name="Hansen M."/>
            <person name="Howarth C."/>
            <person name="Imamovic A."/>
            <person name="Larimer J."/>
            <person name="McCowen C."/>
            <person name="Montmayeur A."/>
            <person name="Murphy C."/>
            <person name="Neiman D."/>
            <person name="Pearson M."/>
            <person name="Priest M."/>
            <person name="Roberts A."/>
            <person name="Saif S."/>
            <person name="Shea T."/>
            <person name="Sisk P."/>
            <person name="Sykes S."/>
            <person name="Wortman J."/>
            <person name="Nusbaum C."/>
            <person name="Birren B."/>
        </authorList>
    </citation>
    <scope>NUCLEOTIDE SEQUENCE [LARGE SCALE GENOMIC DNA]</scope>
    <source>
        <strain evidence="3 4">ATCC 51267</strain>
    </source>
</reference>
<dbReference type="OrthoDB" id="9812787at2"/>
<dbReference type="RefSeq" id="WP_003776269.1">
    <property type="nucleotide sequence ID" value="NZ_JH992957.1"/>
</dbReference>